<evidence type="ECO:0000256" key="4">
    <source>
        <dbReference type="ARBA" id="ARBA00022980"/>
    </source>
</evidence>
<dbReference type="PANTHER" id="PTHR12899">
    <property type="entry name" value="39S RIBOSOMAL PROTEIN L18, MITOCHONDRIAL"/>
    <property type="match status" value="1"/>
</dbReference>
<dbReference type="InterPro" id="IPR057268">
    <property type="entry name" value="Ribosomal_L18"/>
</dbReference>
<proteinExistence type="inferred from homology"/>
<evidence type="ECO:0000313" key="10">
    <source>
        <dbReference type="Proteomes" id="UP000055590"/>
    </source>
</evidence>
<name>A0A0K1PDF5_9BACT</name>
<dbReference type="HAMAP" id="MF_01337_B">
    <property type="entry name" value="Ribosomal_uL18_B"/>
    <property type="match status" value="1"/>
</dbReference>
<dbReference type="KEGG" id="vin:AKJ08_1960"/>
<evidence type="ECO:0000256" key="5">
    <source>
        <dbReference type="ARBA" id="ARBA00023274"/>
    </source>
</evidence>
<dbReference type="Proteomes" id="UP000055590">
    <property type="component" value="Chromosome"/>
</dbReference>
<dbReference type="CDD" id="cd00432">
    <property type="entry name" value="Ribosomal_L18_L5e"/>
    <property type="match status" value="1"/>
</dbReference>
<dbReference type="InterPro" id="IPR005484">
    <property type="entry name" value="Ribosomal_uL18_bac/plant/anim"/>
</dbReference>
<comment type="function">
    <text evidence="7">This is one of the proteins that bind and probably mediate the attachment of the 5S RNA into the large ribosomal subunit, where it forms part of the central protuberance.</text>
</comment>
<dbReference type="PATRIC" id="fig|1391653.3.peg.2051"/>
<organism evidence="9 10">
    <name type="scientific">Vulgatibacter incomptus</name>
    <dbReference type="NCBI Taxonomy" id="1391653"/>
    <lineage>
        <taxon>Bacteria</taxon>
        <taxon>Pseudomonadati</taxon>
        <taxon>Myxococcota</taxon>
        <taxon>Myxococcia</taxon>
        <taxon>Myxococcales</taxon>
        <taxon>Cystobacterineae</taxon>
        <taxon>Vulgatibacteraceae</taxon>
        <taxon>Vulgatibacter</taxon>
    </lineage>
</organism>
<keyword evidence="3 7" id="KW-0694">RNA-binding</keyword>
<dbReference type="RefSeq" id="WP_050725867.1">
    <property type="nucleotide sequence ID" value="NZ_CP012332.1"/>
</dbReference>
<feature type="region of interest" description="Disordered" evidence="8">
    <location>
        <begin position="1"/>
        <end position="23"/>
    </location>
</feature>
<dbReference type="InterPro" id="IPR004389">
    <property type="entry name" value="Ribosomal_uL18_bac-type"/>
</dbReference>
<protein>
    <recommendedName>
        <fullName evidence="6 7">Large ribosomal subunit protein uL18</fullName>
    </recommendedName>
</protein>
<dbReference type="Pfam" id="PF00861">
    <property type="entry name" value="Ribosomal_L18p"/>
    <property type="match status" value="1"/>
</dbReference>
<dbReference type="NCBIfam" id="TIGR00060">
    <property type="entry name" value="L18_bact"/>
    <property type="match status" value="1"/>
</dbReference>
<dbReference type="FunFam" id="3.30.420.100:FF:000001">
    <property type="entry name" value="50S ribosomal protein L18"/>
    <property type="match status" value="1"/>
</dbReference>
<dbReference type="Gene3D" id="3.30.420.100">
    <property type="match status" value="1"/>
</dbReference>
<evidence type="ECO:0000256" key="7">
    <source>
        <dbReference type="HAMAP-Rule" id="MF_01337"/>
    </source>
</evidence>
<dbReference type="OrthoDB" id="9810939at2"/>
<accession>A0A0K1PDF5</accession>
<evidence type="ECO:0000256" key="1">
    <source>
        <dbReference type="ARBA" id="ARBA00007116"/>
    </source>
</evidence>
<evidence type="ECO:0000313" key="9">
    <source>
        <dbReference type="EMBL" id="AKU91573.1"/>
    </source>
</evidence>
<keyword evidence="4 7" id="KW-0689">Ribosomal protein</keyword>
<evidence type="ECO:0000256" key="6">
    <source>
        <dbReference type="ARBA" id="ARBA00035197"/>
    </source>
</evidence>
<dbReference type="GO" id="GO:0003735">
    <property type="term" value="F:structural constituent of ribosome"/>
    <property type="evidence" value="ECO:0007669"/>
    <property type="project" value="InterPro"/>
</dbReference>
<sequence length="123" mass="13538">MANVHKRKLSPRERRAERIRKKISGTSERPRLSIYKSNQHIYAQVIDDTQGKTLAFASTLSKEIRGEIAELDKSGASKLVGKLVAEKAKAASVTTVVFDRNGFPYHGRLAAVADGAREAGLEF</sequence>
<keyword evidence="10" id="KW-1185">Reference proteome</keyword>
<gene>
    <name evidence="7" type="primary">rplR</name>
    <name evidence="9" type="ORF">AKJ08_1960</name>
</gene>
<keyword evidence="2 7" id="KW-0699">rRNA-binding</keyword>
<evidence type="ECO:0000256" key="2">
    <source>
        <dbReference type="ARBA" id="ARBA00022730"/>
    </source>
</evidence>
<keyword evidence="5 7" id="KW-0687">Ribonucleoprotein</keyword>
<dbReference type="AlphaFoldDB" id="A0A0K1PDF5"/>
<dbReference type="SUPFAM" id="SSF53137">
    <property type="entry name" value="Translational machinery components"/>
    <property type="match status" value="1"/>
</dbReference>
<evidence type="ECO:0000256" key="3">
    <source>
        <dbReference type="ARBA" id="ARBA00022884"/>
    </source>
</evidence>
<dbReference type="GO" id="GO:0008097">
    <property type="term" value="F:5S rRNA binding"/>
    <property type="evidence" value="ECO:0007669"/>
    <property type="project" value="TreeGrafter"/>
</dbReference>
<dbReference type="STRING" id="1391653.AKJ08_1960"/>
<dbReference type="EMBL" id="CP012332">
    <property type="protein sequence ID" value="AKU91573.1"/>
    <property type="molecule type" value="Genomic_DNA"/>
</dbReference>
<dbReference type="GO" id="GO:0022625">
    <property type="term" value="C:cytosolic large ribosomal subunit"/>
    <property type="evidence" value="ECO:0007669"/>
    <property type="project" value="TreeGrafter"/>
</dbReference>
<reference evidence="9 10" key="1">
    <citation type="submission" date="2015-08" db="EMBL/GenBank/DDBJ databases">
        <authorList>
            <person name="Babu N.S."/>
            <person name="Beckwith C.J."/>
            <person name="Beseler K.G."/>
            <person name="Brison A."/>
            <person name="Carone J.V."/>
            <person name="Caskin T.P."/>
            <person name="Diamond M."/>
            <person name="Durham M.E."/>
            <person name="Foxe J.M."/>
            <person name="Go M."/>
            <person name="Henderson B.A."/>
            <person name="Jones I.B."/>
            <person name="McGettigan J.A."/>
            <person name="Micheletti S.J."/>
            <person name="Nasrallah M.E."/>
            <person name="Ortiz D."/>
            <person name="Piller C.R."/>
            <person name="Privatt S.R."/>
            <person name="Schneider S.L."/>
            <person name="Sharp S."/>
            <person name="Smith T.C."/>
            <person name="Stanton J.D."/>
            <person name="Ullery H.E."/>
            <person name="Wilson R.J."/>
            <person name="Serrano M.G."/>
            <person name="Buck G."/>
            <person name="Lee V."/>
            <person name="Wang Y."/>
            <person name="Carvalho R."/>
            <person name="Voegtly L."/>
            <person name="Shi R."/>
            <person name="Duckworth R."/>
            <person name="Johnson A."/>
            <person name="Loviza R."/>
            <person name="Walstead R."/>
            <person name="Shah Z."/>
            <person name="Kiflezghi M."/>
            <person name="Wade K."/>
            <person name="Ball S.L."/>
            <person name="Bradley K.W."/>
            <person name="Asai D.J."/>
            <person name="Bowman C.A."/>
            <person name="Russell D.A."/>
            <person name="Pope W.H."/>
            <person name="Jacobs-Sera D."/>
            <person name="Hendrix R.W."/>
            <person name="Hatfull G.F."/>
        </authorList>
    </citation>
    <scope>NUCLEOTIDE SEQUENCE [LARGE SCALE GENOMIC DNA]</scope>
    <source>
        <strain evidence="9 10">DSM 27710</strain>
    </source>
</reference>
<comment type="similarity">
    <text evidence="1 7">Belongs to the universal ribosomal protein uL18 family.</text>
</comment>
<dbReference type="PANTHER" id="PTHR12899:SF3">
    <property type="entry name" value="LARGE RIBOSOMAL SUBUNIT PROTEIN UL18M"/>
    <property type="match status" value="1"/>
</dbReference>
<comment type="subunit">
    <text evidence="7">Part of the 50S ribosomal subunit; part of the 5S rRNA/L5/L18/L25 subcomplex. Contacts the 5S and 23S rRNAs.</text>
</comment>
<evidence type="ECO:0000256" key="8">
    <source>
        <dbReference type="SAM" id="MobiDB-lite"/>
    </source>
</evidence>
<dbReference type="GO" id="GO:0006412">
    <property type="term" value="P:translation"/>
    <property type="evidence" value="ECO:0007669"/>
    <property type="project" value="UniProtKB-UniRule"/>
</dbReference>